<evidence type="ECO:0000313" key="1">
    <source>
        <dbReference type="EMBL" id="KAK3229710.1"/>
    </source>
</evidence>
<evidence type="ECO:0008006" key="3">
    <source>
        <dbReference type="Google" id="ProtNLM"/>
    </source>
</evidence>
<accession>A0AAE0B5K6</accession>
<feature type="non-terminal residue" evidence="1">
    <location>
        <position position="1"/>
    </location>
</feature>
<keyword evidence="2" id="KW-1185">Reference proteome</keyword>
<protein>
    <recommendedName>
        <fullName evidence="3">Endonuclease/exonuclease/phosphatase domain-containing protein</fullName>
    </recommendedName>
</protein>
<evidence type="ECO:0000313" key="2">
    <source>
        <dbReference type="Proteomes" id="UP001281410"/>
    </source>
</evidence>
<dbReference type="SUPFAM" id="SSF56219">
    <property type="entry name" value="DNase I-like"/>
    <property type="match status" value="1"/>
</dbReference>
<comment type="caution">
    <text evidence="1">The sequence shown here is derived from an EMBL/GenBank/DDBJ whole genome shotgun (WGS) entry which is preliminary data.</text>
</comment>
<dbReference type="Gene3D" id="3.60.10.10">
    <property type="entry name" value="Endonuclease/exonuclease/phosphatase"/>
    <property type="match status" value="1"/>
</dbReference>
<dbReference type="InterPro" id="IPR036691">
    <property type="entry name" value="Endo/exonu/phosph_ase_sf"/>
</dbReference>
<proteinExistence type="predicted"/>
<dbReference type="AlphaFoldDB" id="A0AAE0B5K6"/>
<dbReference type="Proteomes" id="UP001281410">
    <property type="component" value="Unassembled WGS sequence"/>
</dbReference>
<dbReference type="EMBL" id="JANJYJ010000001">
    <property type="protein sequence ID" value="KAK3229710.1"/>
    <property type="molecule type" value="Genomic_DNA"/>
</dbReference>
<sequence length="215" mass="24398">MAKVIETGVALGVDFNALGKMGIFRGSWNLEEEIAKVIETRVTLIFDFKGAEQEMVQEIKRRELEDDSRLKGKGVDALGSTEGLITLWNDDLFKVRSCISNDKCIILVGLLANLNKEAVFCNIYAPNHESERKSLWDFLLTSQQYFPVPWCFRGDFNLVPDSSESSNGVCSSGSLNNFNSFVLKAKVIDIPMRGFKFKWSNHRENLPWARLDCYL</sequence>
<reference evidence="1" key="1">
    <citation type="journal article" date="2023" name="Plant J.">
        <title>Genome sequences and population genomics provide insights into the demographic history, inbreeding, and mutation load of two 'living fossil' tree species of Dipteronia.</title>
        <authorList>
            <person name="Feng Y."/>
            <person name="Comes H.P."/>
            <person name="Chen J."/>
            <person name="Zhu S."/>
            <person name="Lu R."/>
            <person name="Zhang X."/>
            <person name="Li P."/>
            <person name="Qiu J."/>
            <person name="Olsen K.M."/>
            <person name="Qiu Y."/>
        </authorList>
    </citation>
    <scope>NUCLEOTIDE SEQUENCE</scope>
    <source>
        <strain evidence="1">NBL</strain>
    </source>
</reference>
<gene>
    <name evidence="1" type="ORF">Dsin_001591</name>
</gene>
<name>A0AAE0B5K6_9ROSI</name>
<organism evidence="1 2">
    <name type="scientific">Dipteronia sinensis</name>
    <dbReference type="NCBI Taxonomy" id="43782"/>
    <lineage>
        <taxon>Eukaryota</taxon>
        <taxon>Viridiplantae</taxon>
        <taxon>Streptophyta</taxon>
        <taxon>Embryophyta</taxon>
        <taxon>Tracheophyta</taxon>
        <taxon>Spermatophyta</taxon>
        <taxon>Magnoliopsida</taxon>
        <taxon>eudicotyledons</taxon>
        <taxon>Gunneridae</taxon>
        <taxon>Pentapetalae</taxon>
        <taxon>rosids</taxon>
        <taxon>malvids</taxon>
        <taxon>Sapindales</taxon>
        <taxon>Sapindaceae</taxon>
        <taxon>Hippocastanoideae</taxon>
        <taxon>Acereae</taxon>
        <taxon>Dipteronia</taxon>
    </lineage>
</organism>